<dbReference type="EMBL" id="PDKJ01000010">
    <property type="protein sequence ID" value="RXJ67101.1"/>
    <property type="molecule type" value="Genomic_DNA"/>
</dbReference>
<dbReference type="RefSeq" id="WP_128982034.1">
    <property type="nucleotide sequence ID" value="NZ_PDKJ01000010.1"/>
</dbReference>
<dbReference type="PROSITE" id="PS50297">
    <property type="entry name" value="ANK_REP_REGION"/>
    <property type="match status" value="1"/>
</dbReference>
<dbReference type="Pfam" id="PF13857">
    <property type="entry name" value="Ank_5"/>
    <property type="match status" value="1"/>
</dbReference>
<protein>
    <submittedName>
        <fullName evidence="4">Uncharacterized protein</fullName>
    </submittedName>
</protein>
<sequence>MNFLKNFALIGSILLFSACSNSMDKISINSSSEEELLIYDLIRENKISGIDKFLADNKNLNIKDKYGYTPLHIAVRLNQLTTVEKLYKSGATLNSSDVYGDTPLIDSVRNDSKAVSRFLICNGAKKDIKDRFGKTALDYALKNRDLYTLSLLNTEKIEQMCKPLEITIETYNKSENKICGKIVSGFASDIELTLSPENGNTSSISPIKATLEENSYCVDVDNNIEESANFLTTVEATNGIDTVVLTKLLSEIRD</sequence>
<dbReference type="SMART" id="SM00248">
    <property type="entry name" value="ANK"/>
    <property type="match status" value="3"/>
</dbReference>
<evidence type="ECO:0000313" key="5">
    <source>
        <dbReference type="Proteomes" id="UP000290172"/>
    </source>
</evidence>
<dbReference type="InterPro" id="IPR036770">
    <property type="entry name" value="Ankyrin_rpt-contain_sf"/>
</dbReference>
<evidence type="ECO:0000256" key="2">
    <source>
        <dbReference type="ARBA" id="ARBA00023043"/>
    </source>
</evidence>
<dbReference type="GO" id="GO:0085020">
    <property type="term" value="P:protein K6-linked ubiquitination"/>
    <property type="evidence" value="ECO:0007669"/>
    <property type="project" value="TreeGrafter"/>
</dbReference>
<dbReference type="Gene3D" id="1.25.40.20">
    <property type="entry name" value="Ankyrin repeat-containing domain"/>
    <property type="match status" value="1"/>
</dbReference>
<dbReference type="GO" id="GO:0004842">
    <property type="term" value="F:ubiquitin-protein transferase activity"/>
    <property type="evidence" value="ECO:0007669"/>
    <property type="project" value="TreeGrafter"/>
</dbReference>
<feature type="repeat" description="ANK" evidence="3">
    <location>
        <begin position="66"/>
        <end position="98"/>
    </location>
</feature>
<comment type="caution">
    <text evidence="4">The sequence shown here is derived from an EMBL/GenBank/DDBJ whole genome shotgun (WGS) entry which is preliminary data.</text>
</comment>
<proteinExistence type="predicted"/>
<accession>A0A4Q0YDX1</accession>
<dbReference type="AlphaFoldDB" id="A0A4Q0YDX1"/>
<dbReference type="PROSITE" id="PS51257">
    <property type="entry name" value="PROKAR_LIPOPROTEIN"/>
    <property type="match status" value="1"/>
</dbReference>
<dbReference type="InterPro" id="IPR002110">
    <property type="entry name" value="Ankyrin_rpt"/>
</dbReference>
<dbReference type="PROSITE" id="PS50088">
    <property type="entry name" value="ANK_REPEAT"/>
    <property type="match status" value="2"/>
</dbReference>
<dbReference type="PANTHER" id="PTHR24171:SF8">
    <property type="entry name" value="BRCA1-ASSOCIATED RING DOMAIN PROTEIN 1"/>
    <property type="match status" value="1"/>
</dbReference>
<gene>
    <name evidence="4" type="ORF">CRV08_10945</name>
</gene>
<evidence type="ECO:0000256" key="3">
    <source>
        <dbReference type="PROSITE-ProRule" id="PRU00023"/>
    </source>
</evidence>
<keyword evidence="2 3" id="KW-0040">ANK repeat</keyword>
<evidence type="ECO:0000313" key="4">
    <source>
        <dbReference type="EMBL" id="RXJ67101.1"/>
    </source>
</evidence>
<organism evidence="4 5">
    <name type="scientific">Halarcobacter ebronensis</name>
    <dbReference type="NCBI Taxonomy" id="1462615"/>
    <lineage>
        <taxon>Bacteria</taxon>
        <taxon>Pseudomonadati</taxon>
        <taxon>Campylobacterota</taxon>
        <taxon>Epsilonproteobacteria</taxon>
        <taxon>Campylobacterales</taxon>
        <taxon>Arcobacteraceae</taxon>
        <taxon>Halarcobacter</taxon>
    </lineage>
</organism>
<feature type="repeat" description="ANK" evidence="3">
    <location>
        <begin position="99"/>
        <end position="131"/>
    </location>
</feature>
<dbReference type="PANTHER" id="PTHR24171">
    <property type="entry name" value="ANKYRIN REPEAT DOMAIN-CONTAINING PROTEIN 39-RELATED"/>
    <property type="match status" value="1"/>
</dbReference>
<evidence type="ECO:0000256" key="1">
    <source>
        <dbReference type="ARBA" id="ARBA00022737"/>
    </source>
</evidence>
<reference evidence="4 5" key="1">
    <citation type="submission" date="2017-10" db="EMBL/GenBank/DDBJ databases">
        <title>Genomics of the genus Arcobacter.</title>
        <authorList>
            <person name="Perez-Cataluna A."/>
            <person name="Figueras M.J."/>
        </authorList>
    </citation>
    <scope>NUCLEOTIDE SEQUENCE [LARGE SCALE GENOMIC DNA]</scope>
    <source>
        <strain evidence="4 5">CECT 8993</strain>
    </source>
</reference>
<keyword evidence="1" id="KW-0677">Repeat</keyword>
<name>A0A4Q0YDX1_9BACT</name>
<dbReference type="Proteomes" id="UP000290172">
    <property type="component" value="Unassembled WGS sequence"/>
</dbReference>
<dbReference type="SUPFAM" id="SSF48403">
    <property type="entry name" value="Ankyrin repeat"/>
    <property type="match status" value="1"/>
</dbReference>